<dbReference type="Pfam" id="PF12734">
    <property type="entry name" value="CYSTM"/>
    <property type="match status" value="1"/>
</dbReference>
<accession>A0A835RLE9</accession>
<comment type="similarity">
    <text evidence="2">Belongs to the CYSTM1 family.</text>
</comment>
<dbReference type="PANTHER" id="PTHR31568">
    <property type="entry name" value="RCG49325, ISOFORM CRA_A"/>
    <property type="match status" value="1"/>
</dbReference>
<feature type="domain" description="Cysteine-rich transmembrane" evidence="7">
    <location>
        <begin position="167"/>
        <end position="202"/>
    </location>
</feature>
<evidence type="ECO:0000313" key="8">
    <source>
        <dbReference type="EMBL" id="KAG0492673.1"/>
    </source>
</evidence>
<sequence>MTFASRRFRTPAFPSASSSKPLSSTAFFKATALRIESLDSLDAEFFGQRRLDDHNAAASSINNLSHEEFLAANTLPGIFQSPSTRIQTVAGFYILAGRLYLLHTGLPDSIAADENKMSYYNQQQPPVGVPPPQGYPDGYMKDMQAMSYPVQGYPSAGYPPAGGYPPPQYAQQPPPQNQRSGPSFVEGCLAALCCCCVLDACF</sequence>
<gene>
    <name evidence="8" type="ORF">HPP92_006071</name>
</gene>
<dbReference type="Proteomes" id="UP000636800">
    <property type="component" value="Chromosome 2"/>
</dbReference>
<evidence type="ECO:0000256" key="2">
    <source>
        <dbReference type="ARBA" id="ARBA00009444"/>
    </source>
</evidence>
<evidence type="ECO:0000313" key="9">
    <source>
        <dbReference type="Proteomes" id="UP000636800"/>
    </source>
</evidence>
<dbReference type="InterPro" id="IPR028144">
    <property type="entry name" value="CYSTM_dom"/>
</dbReference>
<dbReference type="PANTHER" id="PTHR31568:SF21">
    <property type="entry name" value="CYSTM DOMAIN-CONTAINING PROTEIN"/>
    <property type="match status" value="1"/>
</dbReference>
<dbReference type="InterPro" id="IPR044850">
    <property type="entry name" value="WIH1-like"/>
</dbReference>
<reference evidence="8 9" key="1">
    <citation type="journal article" date="2020" name="Nat. Food">
        <title>A phased Vanilla planifolia genome enables genetic improvement of flavour and production.</title>
        <authorList>
            <person name="Hasing T."/>
            <person name="Tang H."/>
            <person name="Brym M."/>
            <person name="Khazi F."/>
            <person name="Huang T."/>
            <person name="Chambers A.H."/>
        </authorList>
    </citation>
    <scope>NUCLEOTIDE SEQUENCE [LARGE SCALE GENOMIC DNA]</scope>
    <source>
        <tissue evidence="8">Leaf</tissue>
    </source>
</reference>
<evidence type="ECO:0000256" key="6">
    <source>
        <dbReference type="SAM" id="MobiDB-lite"/>
    </source>
</evidence>
<dbReference type="GO" id="GO:0005886">
    <property type="term" value="C:plasma membrane"/>
    <property type="evidence" value="ECO:0007669"/>
    <property type="project" value="InterPro"/>
</dbReference>
<evidence type="ECO:0000256" key="5">
    <source>
        <dbReference type="ARBA" id="ARBA00023136"/>
    </source>
</evidence>
<evidence type="ECO:0000256" key="3">
    <source>
        <dbReference type="ARBA" id="ARBA00022692"/>
    </source>
</evidence>
<evidence type="ECO:0000256" key="4">
    <source>
        <dbReference type="ARBA" id="ARBA00022989"/>
    </source>
</evidence>
<comment type="subcellular location">
    <subcellularLocation>
        <location evidence="1">Membrane</location>
        <topology evidence="1">Single-pass membrane protein</topology>
    </subcellularLocation>
</comment>
<feature type="region of interest" description="Disordered" evidence="6">
    <location>
        <begin position="121"/>
        <end position="140"/>
    </location>
</feature>
<comment type="caution">
    <text evidence="8">The sequence shown here is derived from an EMBL/GenBank/DDBJ whole genome shotgun (WGS) entry which is preliminary data.</text>
</comment>
<dbReference type="OrthoDB" id="769821at2759"/>
<keyword evidence="4" id="KW-1133">Transmembrane helix</keyword>
<protein>
    <recommendedName>
        <fullName evidence="7">Cysteine-rich transmembrane domain-containing protein</fullName>
    </recommendedName>
</protein>
<keyword evidence="3" id="KW-0812">Transmembrane</keyword>
<evidence type="ECO:0000256" key="1">
    <source>
        <dbReference type="ARBA" id="ARBA00004167"/>
    </source>
</evidence>
<dbReference type="EMBL" id="JADCNL010000002">
    <property type="protein sequence ID" value="KAG0492673.1"/>
    <property type="molecule type" value="Genomic_DNA"/>
</dbReference>
<name>A0A835RLE9_VANPL</name>
<dbReference type="AlphaFoldDB" id="A0A835RLE9"/>
<keyword evidence="9" id="KW-1185">Reference proteome</keyword>
<feature type="compositionally biased region" description="Low complexity" evidence="6">
    <location>
        <begin position="11"/>
        <end position="21"/>
    </location>
</feature>
<keyword evidence="5" id="KW-0472">Membrane</keyword>
<organism evidence="8 9">
    <name type="scientific">Vanilla planifolia</name>
    <name type="common">Vanilla</name>
    <dbReference type="NCBI Taxonomy" id="51239"/>
    <lineage>
        <taxon>Eukaryota</taxon>
        <taxon>Viridiplantae</taxon>
        <taxon>Streptophyta</taxon>
        <taxon>Embryophyta</taxon>
        <taxon>Tracheophyta</taxon>
        <taxon>Spermatophyta</taxon>
        <taxon>Magnoliopsida</taxon>
        <taxon>Liliopsida</taxon>
        <taxon>Asparagales</taxon>
        <taxon>Orchidaceae</taxon>
        <taxon>Vanilloideae</taxon>
        <taxon>Vanilleae</taxon>
        <taxon>Vanilla</taxon>
    </lineage>
</organism>
<evidence type="ECO:0000259" key="7">
    <source>
        <dbReference type="Pfam" id="PF12734"/>
    </source>
</evidence>
<proteinExistence type="inferred from homology"/>
<feature type="region of interest" description="Disordered" evidence="6">
    <location>
        <begin position="1"/>
        <end position="21"/>
    </location>
</feature>